<evidence type="ECO:0000313" key="1">
    <source>
        <dbReference type="EMBL" id="MCO1661136.1"/>
    </source>
</evidence>
<protein>
    <submittedName>
        <fullName evidence="1">Uncharacterized protein</fullName>
    </submittedName>
</protein>
<dbReference type="RefSeq" id="WP_252446647.1">
    <property type="nucleotide sequence ID" value="NZ_JAGSOV010000110.1"/>
</dbReference>
<name>A0ABT1ADU8_9PSEU</name>
<dbReference type="EMBL" id="JAGSOV010000110">
    <property type="protein sequence ID" value="MCO1661136.1"/>
    <property type="molecule type" value="Genomic_DNA"/>
</dbReference>
<gene>
    <name evidence="1" type="ORF">KDL28_39435</name>
</gene>
<proteinExistence type="predicted"/>
<evidence type="ECO:0000313" key="2">
    <source>
        <dbReference type="Proteomes" id="UP001165283"/>
    </source>
</evidence>
<comment type="caution">
    <text evidence="1">The sequence shown here is derived from an EMBL/GenBank/DDBJ whole genome shotgun (WGS) entry which is preliminary data.</text>
</comment>
<organism evidence="1 2">
    <name type="scientific">Pseudonocardia humida</name>
    <dbReference type="NCBI Taxonomy" id="2800819"/>
    <lineage>
        <taxon>Bacteria</taxon>
        <taxon>Bacillati</taxon>
        <taxon>Actinomycetota</taxon>
        <taxon>Actinomycetes</taxon>
        <taxon>Pseudonocardiales</taxon>
        <taxon>Pseudonocardiaceae</taxon>
        <taxon>Pseudonocardia</taxon>
    </lineage>
</organism>
<keyword evidence="2" id="KW-1185">Reference proteome</keyword>
<dbReference type="Proteomes" id="UP001165283">
    <property type="component" value="Unassembled WGS sequence"/>
</dbReference>
<sequence>MRVGIAHHLGWAVAVTATTGHRVVDRRRIELIEPGVPVAPVEHEVEGLADAAAAELVARARASAARAAAAALDELVAAVREPIVSLSLRAWPPDFPDDIATLRRAPYDARADSVMYRQVLDDQARARGWAVHLYAAGDVERRAAALLGDRAAAVLHGPRDALGPPWTKDHRAALAATVLAAVGTP</sequence>
<accession>A0ABT1ADU8</accession>
<reference evidence="1" key="1">
    <citation type="submission" date="2021-04" db="EMBL/GenBank/DDBJ databases">
        <title>Pseudonocardia sp. nov., isolated from sandy soil of mangrove forest.</title>
        <authorList>
            <person name="Zan Z."/>
            <person name="Huang R."/>
            <person name="Liu W."/>
        </authorList>
    </citation>
    <scope>NUCLEOTIDE SEQUENCE</scope>
    <source>
        <strain evidence="1">S2-4</strain>
    </source>
</reference>